<dbReference type="AlphaFoldDB" id="A0A0K9NJ59"/>
<accession>A0A0K9NJ59</accession>
<comment type="caution">
    <text evidence="1">The sequence shown here is derived from an EMBL/GenBank/DDBJ whole genome shotgun (WGS) entry which is preliminary data.</text>
</comment>
<dbReference type="Proteomes" id="UP000036987">
    <property type="component" value="Unassembled WGS sequence"/>
</dbReference>
<dbReference type="EMBL" id="LFYR01002138">
    <property type="protein sequence ID" value="KMZ56804.1"/>
    <property type="molecule type" value="Genomic_DNA"/>
</dbReference>
<evidence type="ECO:0000313" key="2">
    <source>
        <dbReference type="Proteomes" id="UP000036987"/>
    </source>
</evidence>
<name>A0A0K9NJ59_ZOSMR</name>
<organism evidence="1 2">
    <name type="scientific">Zostera marina</name>
    <name type="common">Eelgrass</name>
    <dbReference type="NCBI Taxonomy" id="29655"/>
    <lineage>
        <taxon>Eukaryota</taxon>
        <taxon>Viridiplantae</taxon>
        <taxon>Streptophyta</taxon>
        <taxon>Embryophyta</taxon>
        <taxon>Tracheophyta</taxon>
        <taxon>Spermatophyta</taxon>
        <taxon>Magnoliopsida</taxon>
        <taxon>Liliopsida</taxon>
        <taxon>Zosteraceae</taxon>
        <taxon>Zostera</taxon>
    </lineage>
</organism>
<protein>
    <submittedName>
        <fullName evidence="1">Uncharacterized protein</fullName>
    </submittedName>
</protein>
<proteinExistence type="predicted"/>
<evidence type="ECO:0000313" key="1">
    <source>
        <dbReference type="EMBL" id="KMZ56804.1"/>
    </source>
</evidence>
<keyword evidence="2" id="KW-1185">Reference proteome</keyword>
<reference evidence="2" key="1">
    <citation type="journal article" date="2016" name="Nature">
        <title>The genome of the seagrass Zostera marina reveals angiosperm adaptation to the sea.</title>
        <authorList>
            <person name="Olsen J.L."/>
            <person name="Rouze P."/>
            <person name="Verhelst B."/>
            <person name="Lin Y.-C."/>
            <person name="Bayer T."/>
            <person name="Collen J."/>
            <person name="Dattolo E."/>
            <person name="De Paoli E."/>
            <person name="Dittami S."/>
            <person name="Maumus F."/>
            <person name="Michel G."/>
            <person name="Kersting A."/>
            <person name="Lauritano C."/>
            <person name="Lohaus R."/>
            <person name="Toepel M."/>
            <person name="Tonon T."/>
            <person name="Vanneste K."/>
            <person name="Amirebrahimi M."/>
            <person name="Brakel J."/>
            <person name="Bostroem C."/>
            <person name="Chovatia M."/>
            <person name="Grimwood J."/>
            <person name="Jenkins J.W."/>
            <person name="Jueterbock A."/>
            <person name="Mraz A."/>
            <person name="Stam W.T."/>
            <person name="Tice H."/>
            <person name="Bornberg-Bauer E."/>
            <person name="Green P.J."/>
            <person name="Pearson G.A."/>
            <person name="Procaccini G."/>
            <person name="Duarte C.M."/>
            <person name="Schmutz J."/>
            <person name="Reusch T.B.H."/>
            <person name="Van de Peer Y."/>
        </authorList>
    </citation>
    <scope>NUCLEOTIDE SEQUENCE [LARGE SCALE GENOMIC DNA]</scope>
    <source>
        <strain evidence="2">cv. Finnish</strain>
    </source>
</reference>
<sequence length="54" mass="6226">MVEVVVAKMEVEVVVAAMEVVAAMVAHREKIQMFVHIQIRFARWVNEDKSTKIK</sequence>
<gene>
    <name evidence="1" type="ORF">ZOSMA_91G00700</name>
</gene>